<dbReference type="SUPFAM" id="SSF158472">
    <property type="entry name" value="HAMP domain-like"/>
    <property type="match status" value="1"/>
</dbReference>
<dbReference type="InterPro" id="IPR003660">
    <property type="entry name" value="HAMP_dom"/>
</dbReference>
<accession>A0A3B0X8B4</accession>
<dbReference type="SMART" id="SM00304">
    <property type="entry name" value="HAMP"/>
    <property type="match status" value="1"/>
</dbReference>
<dbReference type="InterPro" id="IPR029787">
    <property type="entry name" value="Nucleotide_cyclase"/>
</dbReference>
<dbReference type="AlphaFoldDB" id="A0A3B0X8B4"/>
<dbReference type="Gene3D" id="3.30.70.270">
    <property type="match status" value="1"/>
</dbReference>
<name>A0A3B0X8B4_9ZZZZ</name>
<organism evidence="6">
    <name type="scientific">hydrothermal vent metagenome</name>
    <dbReference type="NCBI Taxonomy" id="652676"/>
    <lineage>
        <taxon>unclassified sequences</taxon>
        <taxon>metagenomes</taxon>
        <taxon>ecological metagenomes</taxon>
    </lineage>
</organism>
<dbReference type="SMART" id="SM00267">
    <property type="entry name" value="GGDEF"/>
    <property type="match status" value="1"/>
</dbReference>
<evidence type="ECO:0000256" key="1">
    <source>
        <dbReference type="SAM" id="Coils"/>
    </source>
</evidence>
<dbReference type="PROSITE" id="PS50883">
    <property type="entry name" value="EAL"/>
    <property type="match status" value="1"/>
</dbReference>
<dbReference type="InterPro" id="IPR035919">
    <property type="entry name" value="EAL_sf"/>
</dbReference>
<dbReference type="GO" id="GO:0071111">
    <property type="term" value="F:cyclic-guanylate-specific phosphodiesterase activity"/>
    <property type="evidence" value="ECO:0007669"/>
    <property type="project" value="InterPro"/>
</dbReference>
<keyword evidence="2" id="KW-0472">Membrane</keyword>
<sequence length="713" mass="80609">MKIKHVQKHSRIGNQFVVIIAGVLLFALLSNAFFQFYKEKERSTNSLTQQGNSIGFLLTSISVDPLLVYDNYTVNEFARNTTQQENVIYAVYINKDNHAITHYIDSENPIIQKAIIATKTEDPHQLFNYLSEQSDILNLSFPVIFNDKLLATIKIGLDKKPLESIPFENLMTQVFSSLIFGLLIGVSIYIGFLKKVSHPIKKLKKSANKITSFKFDDELTIQGNNEFSELANTFNLMRITLKEAVTSKENTLKEMEQLNASLEDRVLKRTNELEKLNTQITHQAMHDPLTDLPNRTLIVEHLNQALTLAKRNNEQLAVFILDLNNFKDINDTLGHPEGDIILKQVAKRIPNALRESDSVGRLGGDEFAFVLPDINEDDAIKVGNKIVEVLKPSFNLTSQSVNIGASIGIAIFPEHGKDQASLIRHADVAMYESKRHETHVTLYNTSFDTHTPWRLELMADLREAIENDELCLHYQPQVNLKTNKVYGVEALLRWTHPKHGAVAPDQFIYIAENSGLINLLTNCVIRHSLLQINKWKEQGLVLDMSINISARNLKDKDFTENLLSLIEAHNSDPKRIKLEFTESTVMSNPDVVLSLLNHPKLKDLRYSIDDFGTGYSSLSYLKKLTVDEVKIDKSFVRDMDTNENDASIVQSVIDLTHNLGHLVVAEGVETQTVMNTLIDLGCDSVQGYYISKPLPAEKIPDFIKQYNTAVPLT</sequence>
<dbReference type="SUPFAM" id="SSF55073">
    <property type="entry name" value="Nucleotide cyclase"/>
    <property type="match status" value="1"/>
</dbReference>
<evidence type="ECO:0000256" key="2">
    <source>
        <dbReference type="SAM" id="Phobius"/>
    </source>
</evidence>
<dbReference type="InterPro" id="IPR001633">
    <property type="entry name" value="EAL_dom"/>
</dbReference>
<dbReference type="Pfam" id="PF00990">
    <property type="entry name" value="GGDEF"/>
    <property type="match status" value="1"/>
</dbReference>
<feature type="domain" description="GGDEF" evidence="5">
    <location>
        <begin position="314"/>
        <end position="445"/>
    </location>
</feature>
<keyword evidence="1" id="KW-0175">Coiled coil</keyword>
<dbReference type="Pfam" id="PF00672">
    <property type="entry name" value="HAMP"/>
    <property type="match status" value="1"/>
</dbReference>
<reference evidence="6" key="1">
    <citation type="submission" date="2018-06" db="EMBL/GenBank/DDBJ databases">
        <authorList>
            <person name="Zhirakovskaya E."/>
        </authorList>
    </citation>
    <scope>NUCLEOTIDE SEQUENCE</scope>
</reference>
<dbReference type="NCBIfam" id="TIGR00254">
    <property type="entry name" value="GGDEF"/>
    <property type="match status" value="1"/>
</dbReference>
<dbReference type="Gene3D" id="3.20.20.450">
    <property type="entry name" value="EAL domain"/>
    <property type="match status" value="1"/>
</dbReference>
<proteinExistence type="predicted"/>
<evidence type="ECO:0000259" key="4">
    <source>
        <dbReference type="PROSITE" id="PS50885"/>
    </source>
</evidence>
<feature type="domain" description="EAL" evidence="3">
    <location>
        <begin position="454"/>
        <end position="707"/>
    </location>
</feature>
<dbReference type="PROSITE" id="PS50887">
    <property type="entry name" value="GGDEF"/>
    <property type="match status" value="1"/>
</dbReference>
<dbReference type="SUPFAM" id="SSF141868">
    <property type="entry name" value="EAL domain-like"/>
    <property type="match status" value="1"/>
</dbReference>
<feature type="coiled-coil region" evidence="1">
    <location>
        <begin position="241"/>
        <end position="279"/>
    </location>
</feature>
<dbReference type="PANTHER" id="PTHR33121:SF71">
    <property type="entry name" value="OXYGEN SENSOR PROTEIN DOSP"/>
    <property type="match status" value="1"/>
</dbReference>
<feature type="transmembrane region" description="Helical" evidence="2">
    <location>
        <begin position="170"/>
        <end position="192"/>
    </location>
</feature>
<dbReference type="CDD" id="cd01949">
    <property type="entry name" value="GGDEF"/>
    <property type="match status" value="1"/>
</dbReference>
<gene>
    <name evidence="6" type="ORF">MNBD_GAMMA08-376</name>
</gene>
<dbReference type="CDD" id="cd01948">
    <property type="entry name" value="EAL"/>
    <property type="match status" value="1"/>
</dbReference>
<evidence type="ECO:0000313" key="6">
    <source>
        <dbReference type="EMBL" id="VAW64538.1"/>
    </source>
</evidence>
<evidence type="ECO:0000259" key="5">
    <source>
        <dbReference type="PROSITE" id="PS50887"/>
    </source>
</evidence>
<dbReference type="SMART" id="SM00052">
    <property type="entry name" value="EAL"/>
    <property type="match status" value="1"/>
</dbReference>
<dbReference type="InterPro" id="IPR043128">
    <property type="entry name" value="Rev_trsase/Diguanyl_cyclase"/>
</dbReference>
<dbReference type="GO" id="GO:0016020">
    <property type="term" value="C:membrane"/>
    <property type="evidence" value="ECO:0007669"/>
    <property type="project" value="InterPro"/>
</dbReference>
<dbReference type="Gene3D" id="6.10.340.10">
    <property type="match status" value="1"/>
</dbReference>
<dbReference type="CDD" id="cd06225">
    <property type="entry name" value="HAMP"/>
    <property type="match status" value="1"/>
</dbReference>
<dbReference type="PROSITE" id="PS50885">
    <property type="entry name" value="HAMP"/>
    <property type="match status" value="1"/>
</dbReference>
<keyword evidence="2" id="KW-0812">Transmembrane</keyword>
<dbReference type="InterPro" id="IPR050706">
    <property type="entry name" value="Cyclic-di-GMP_PDE-like"/>
</dbReference>
<evidence type="ECO:0000259" key="3">
    <source>
        <dbReference type="PROSITE" id="PS50883"/>
    </source>
</evidence>
<protein>
    <submittedName>
        <fullName evidence="6">Diguanylate cyclase/phosphodiesterase (GGDEF &amp; EAL domains) with PAS/PAC sensor(S)</fullName>
    </submittedName>
</protein>
<dbReference type="FunFam" id="3.20.20.450:FF:000001">
    <property type="entry name" value="Cyclic di-GMP phosphodiesterase yahA"/>
    <property type="match status" value="1"/>
</dbReference>
<dbReference type="Pfam" id="PF00563">
    <property type="entry name" value="EAL"/>
    <property type="match status" value="1"/>
</dbReference>
<dbReference type="InterPro" id="IPR000160">
    <property type="entry name" value="GGDEF_dom"/>
</dbReference>
<feature type="domain" description="HAMP" evidence="4">
    <location>
        <begin position="194"/>
        <end position="246"/>
    </location>
</feature>
<dbReference type="FunFam" id="3.30.70.270:FF:000001">
    <property type="entry name" value="Diguanylate cyclase domain protein"/>
    <property type="match status" value="1"/>
</dbReference>
<dbReference type="EMBL" id="UOFH01000290">
    <property type="protein sequence ID" value="VAW64538.1"/>
    <property type="molecule type" value="Genomic_DNA"/>
</dbReference>
<keyword evidence="2" id="KW-1133">Transmembrane helix</keyword>
<dbReference type="PANTHER" id="PTHR33121">
    <property type="entry name" value="CYCLIC DI-GMP PHOSPHODIESTERASE PDEF"/>
    <property type="match status" value="1"/>
</dbReference>
<feature type="transmembrane region" description="Helical" evidence="2">
    <location>
        <begin position="12"/>
        <end position="37"/>
    </location>
</feature>
<dbReference type="GO" id="GO:0007165">
    <property type="term" value="P:signal transduction"/>
    <property type="evidence" value="ECO:0007669"/>
    <property type="project" value="InterPro"/>
</dbReference>